<dbReference type="Proteomes" id="UP000887563">
    <property type="component" value="Unplaced"/>
</dbReference>
<evidence type="ECO:0000313" key="2">
    <source>
        <dbReference type="Proteomes" id="UP000887563"/>
    </source>
</evidence>
<evidence type="ECO:0000259" key="1">
    <source>
        <dbReference type="Pfam" id="PF00651"/>
    </source>
</evidence>
<evidence type="ECO:0000313" key="3">
    <source>
        <dbReference type="WBParaSite" id="Minc3s00101g04586"/>
    </source>
</evidence>
<proteinExistence type="predicted"/>
<accession>A0A914KSV1</accession>
<dbReference type="PANTHER" id="PTHR46672">
    <property type="entry name" value="OS08G0495500 PROTEIN-RELATED"/>
    <property type="match status" value="1"/>
</dbReference>
<name>A0A914KSV1_MELIC</name>
<dbReference type="Pfam" id="PF00651">
    <property type="entry name" value="BTB"/>
    <property type="match status" value="1"/>
</dbReference>
<feature type="domain" description="BTB" evidence="1">
    <location>
        <begin position="1"/>
        <end position="44"/>
    </location>
</feature>
<dbReference type="Gene3D" id="3.30.710.10">
    <property type="entry name" value="Potassium Channel Kv1.1, Chain A"/>
    <property type="match status" value="1"/>
</dbReference>
<protein>
    <submittedName>
        <fullName evidence="3">BTB domain-containing protein</fullName>
    </submittedName>
</protein>
<dbReference type="InterPro" id="IPR000210">
    <property type="entry name" value="BTB/POZ_dom"/>
</dbReference>
<dbReference type="InterPro" id="IPR011333">
    <property type="entry name" value="SKP1/BTB/POZ_sf"/>
</dbReference>
<sequence length="186" mass="21165">MLEYFYCGEIDKRTVGKHSEDLFAIAHKYQVNQLMDICENYMAANIAAENLSNRCLFAELYNLSKLSKACINFLSANKQSFLACVNFLSANKQSFLVSREWKEFKSLNNDLAIRLLESLALNEEKQTEKKQVVNPFGCQNCEHRNLTTRLFASKPVHSGYLSTQQCAGSLPFASPQHINQTFGTFQ</sequence>
<dbReference type="AlphaFoldDB" id="A0A914KSV1"/>
<dbReference type="WBParaSite" id="Minc3s00101g04586">
    <property type="protein sequence ID" value="Minc3s00101g04586"/>
    <property type="gene ID" value="Minc3s00101g04586"/>
</dbReference>
<reference evidence="3" key="1">
    <citation type="submission" date="2022-11" db="UniProtKB">
        <authorList>
            <consortium name="WormBaseParasite"/>
        </authorList>
    </citation>
    <scope>IDENTIFICATION</scope>
</reference>
<keyword evidence="2" id="KW-1185">Reference proteome</keyword>
<organism evidence="2 3">
    <name type="scientific">Meloidogyne incognita</name>
    <name type="common">Southern root-knot nematode worm</name>
    <name type="synonym">Oxyuris incognita</name>
    <dbReference type="NCBI Taxonomy" id="6306"/>
    <lineage>
        <taxon>Eukaryota</taxon>
        <taxon>Metazoa</taxon>
        <taxon>Ecdysozoa</taxon>
        <taxon>Nematoda</taxon>
        <taxon>Chromadorea</taxon>
        <taxon>Rhabditida</taxon>
        <taxon>Tylenchina</taxon>
        <taxon>Tylenchomorpha</taxon>
        <taxon>Tylenchoidea</taxon>
        <taxon>Meloidogynidae</taxon>
        <taxon>Meloidogyninae</taxon>
        <taxon>Meloidogyne</taxon>
        <taxon>Meloidogyne incognita group</taxon>
    </lineage>
</organism>
<dbReference type="InterPro" id="IPR044714">
    <property type="entry name" value="AtSIBP1-like"/>
</dbReference>